<evidence type="ECO:0000313" key="2">
    <source>
        <dbReference type="RefSeq" id="XP_026749111.2"/>
    </source>
</evidence>
<accession>A0A6J1W8A5</accession>
<protein>
    <submittedName>
        <fullName evidence="2">Uncharacterized protein LOC113509883</fullName>
    </submittedName>
</protein>
<dbReference type="InParanoid" id="A0A6J1W8A5"/>
<dbReference type="RefSeq" id="XP_026749111.2">
    <property type="nucleotide sequence ID" value="XM_026893310.3"/>
</dbReference>
<dbReference type="KEGG" id="gmw:113509883"/>
<evidence type="ECO:0000313" key="1">
    <source>
        <dbReference type="Proteomes" id="UP001652740"/>
    </source>
</evidence>
<organism evidence="1 2">
    <name type="scientific">Galleria mellonella</name>
    <name type="common">Greater wax moth</name>
    <dbReference type="NCBI Taxonomy" id="7137"/>
    <lineage>
        <taxon>Eukaryota</taxon>
        <taxon>Metazoa</taxon>
        <taxon>Ecdysozoa</taxon>
        <taxon>Arthropoda</taxon>
        <taxon>Hexapoda</taxon>
        <taxon>Insecta</taxon>
        <taxon>Pterygota</taxon>
        <taxon>Neoptera</taxon>
        <taxon>Endopterygota</taxon>
        <taxon>Lepidoptera</taxon>
        <taxon>Glossata</taxon>
        <taxon>Ditrysia</taxon>
        <taxon>Pyraloidea</taxon>
        <taxon>Pyralidae</taxon>
        <taxon>Galleriinae</taxon>
        <taxon>Galleria</taxon>
    </lineage>
</organism>
<keyword evidence="1" id="KW-1185">Reference proteome</keyword>
<name>A0A6J1W8A5_GALME</name>
<dbReference type="GeneID" id="113509883"/>
<gene>
    <name evidence="2" type="primary">LOC113509883</name>
</gene>
<sequence>MMNPNINSNCCEPIELRALKQRLANLTCTCKTYKNNSRYWKIGNQVEQGIQVKKSNSSSDQFVQTTSGNKIRDDRHIEIVPQQQSVKIDYLRNNFVLCPTCLVALNALHKGSTRVLKDEELETNSKMFTCDKSIGRNFKYIDKTTSVTGKPEPGYSNLTFYDTISDCSSDTLKCSRNKRENNHEKVTFIDDNLEYQQNKKNQALKGNCSRMNNFIDSIRPPLINMF</sequence>
<dbReference type="AlphaFoldDB" id="A0A6J1W8A5"/>
<dbReference type="Proteomes" id="UP001652740">
    <property type="component" value="Unplaced"/>
</dbReference>
<reference evidence="2" key="1">
    <citation type="submission" date="2025-08" db="UniProtKB">
        <authorList>
            <consortium name="RefSeq"/>
        </authorList>
    </citation>
    <scope>IDENTIFICATION</scope>
    <source>
        <tissue evidence="2">Whole larvae</tissue>
    </source>
</reference>
<proteinExistence type="predicted"/>